<reference evidence="8" key="1">
    <citation type="journal article" date="2011" name="Genome Biol.">
        <title>Comparative genomics of the social amoebae Dictyostelium discoideum and Dictyostelium purpureum.</title>
        <authorList>
            <consortium name="US DOE Joint Genome Institute (JGI-PGF)"/>
            <person name="Sucgang R."/>
            <person name="Kuo A."/>
            <person name="Tian X."/>
            <person name="Salerno W."/>
            <person name="Parikh A."/>
            <person name="Feasley C.L."/>
            <person name="Dalin E."/>
            <person name="Tu H."/>
            <person name="Huang E."/>
            <person name="Barry K."/>
            <person name="Lindquist E."/>
            <person name="Shapiro H."/>
            <person name="Bruce D."/>
            <person name="Schmutz J."/>
            <person name="Salamov A."/>
            <person name="Fey P."/>
            <person name="Gaudet P."/>
            <person name="Anjard C."/>
            <person name="Babu M.M."/>
            <person name="Basu S."/>
            <person name="Bushmanova Y."/>
            <person name="van der Wel H."/>
            <person name="Katoh-Kurasawa M."/>
            <person name="Dinh C."/>
            <person name="Coutinho P.M."/>
            <person name="Saito T."/>
            <person name="Elias M."/>
            <person name="Schaap P."/>
            <person name="Kay R.R."/>
            <person name="Henrissat B."/>
            <person name="Eichinger L."/>
            <person name="Rivero F."/>
            <person name="Putnam N.H."/>
            <person name="West C.M."/>
            <person name="Loomis W.F."/>
            <person name="Chisholm R.L."/>
            <person name="Shaulsky G."/>
            <person name="Strassmann J.E."/>
            <person name="Queller D.C."/>
            <person name="Kuspa A."/>
            <person name="Grigoriev I.V."/>
        </authorList>
    </citation>
    <scope>NUCLEOTIDE SEQUENCE [LARGE SCALE GENOMIC DNA]</scope>
    <source>
        <strain evidence="8">QSDP1</strain>
    </source>
</reference>
<feature type="transmembrane region" description="Helical" evidence="5">
    <location>
        <begin position="148"/>
        <end position="168"/>
    </location>
</feature>
<name>F0ZWN2_DICPU</name>
<gene>
    <name evidence="7" type="ORF">DICPUDRAFT_89564</name>
</gene>
<dbReference type="InParanoid" id="F0ZWN2"/>
<dbReference type="OMA" id="DNTSHIE"/>
<keyword evidence="8" id="KW-1185">Reference proteome</keyword>
<proteinExistence type="predicted"/>
<dbReference type="PANTHER" id="PTHR21324:SF2">
    <property type="entry name" value="EG:22E5.9 PROTEIN"/>
    <property type="match status" value="1"/>
</dbReference>
<evidence type="ECO:0000256" key="5">
    <source>
        <dbReference type="SAM" id="Phobius"/>
    </source>
</evidence>
<evidence type="ECO:0000313" key="7">
    <source>
        <dbReference type="EMBL" id="EGC31660.1"/>
    </source>
</evidence>
<dbReference type="InterPro" id="IPR019402">
    <property type="entry name" value="CWH43_N"/>
</dbReference>
<evidence type="ECO:0000256" key="2">
    <source>
        <dbReference type="ARBA" id="ARBA00022692"/>
    </source>
</evidence>
<dbReference type="FunCoup" id="F0ZWN2">
    <property type="interactions" value="4"/>
</dbReference>
<keyword evidence="4 5" id="KW-0472">Membrane</keyword>
<dbReference type="OrthoDB" id="191706at2759"/>
<evidence type="ECO:0000313" key="8">
    <source>
        <dbReference type="Proteomes" id="UP000001064"/>
    </source>
</evidence>
<evidence type="ECO:0000256" key="4">
    <source>
        <dbReference type="ARBA" id="ARBA00023136"/>
    </source>
</evidence>
<keyword evidence="3 5" id="KW-1133">Transmembrane helix</keyword>
<dbReference type="AlphaFoldDB" id="F0ZWN2"/>
<evidence type="ECO:0000259" key="6">
    <source>
        <dbReference type="Pfam" id="PF10277"/>
    </source>
</evidence>
<protein>
    <recommendedName>
        <fullName evidence="6">CWH43-like N-terminal domain-containing protein</fullName>
    </recommendedName>
</protein>
<feature type="transmembrane region" description="Helical" evidence="5">
    <location>
        <begin position="85"/>
        <end position="105"/>
    </location>
</feature>
<feature type="transmembrane region" description="Helical" evidence="5">
    <location>
        <begin position="117"/>
        <end position="136"/>
    </location>
</feature>
<sequence length="196" mass="22420">MTSMIRPSFLIYTVATIVPITLITTYTIPEKLHHDKQIIPFISSSINNAPEGDYFNKFHIIGIVSAFSMNGVASFQYKNAMDPHLIFAALFFLCGFTYIVTQTILDKKTSNIPSKIFIIRVVLCCVCSLFFIYVTLQFFKGPLLQNISALFEIISASCIFIYLVTYLYEFSKMTLNIDFSLNNYSQKQNNRSLFDD</sequence>
<keyword evidence="2 5" id="KW-0812">Transmembrane</keyword>
<evidence type="ECO:0000256" key="3">
    <source>
        <dbReference type="ARBA" id="ARBA00022989"/>
    </source>
</evidence>
<feature type="transmembrane region" description="Helical" evidence="5">
    <location>
        <begin position="9"/>
        <end position="28"/>
    </location>
</feature>
<dbReference type="PANTHER" id="PTHR21324">
    <property type="entry name" value="FASTING-INDUCIBLE INTEGRAL MEMBRANE PROTEIN TM6P1-RELATED"/>
    <property type="match status" value="1"/>
</dbReference>
<dbReference type="eggNOG" id="ENOG502RHJG">
    <property type="taxonomic scope" value="Eukaryota"/>
</dbReference>
<dbReference type="RefSeq" id="XP_003291826.1">
    <property type="nucleotide sequence ID" value="XM_003291778.1"/>
</dbReference>
<dbReference type="Proteomes" id="UP000001064">
    <property type="component" value="Unassembled WGS sequence"/>
</dbReference>
<comment type="subcellular location">
    <subcellularLocation>
        <location evidence="1">Endomembrane system</location>
        <topology evidence="1">Multi-pass membrane protein</topology>
    </subcellularLocation>
</comment>
<dbReference type="KEGG" id="dpp:DICPUDRAFT_89564"/>
<organism evidence="7 8">
    <name type="scientific">Dictyostelium purpureum</name>
    <name type="common">Slime mold</name>
    <dbReference type="NCBI Taxonomy" id="5786"/>
    <lineage>
        <taxon>Eukaryota</taxon>
        <taxon>Amoebozoa</taxon>
        <taxon>Evosea</taxon>
        <taxon>Eumycetozoa</taxon>
        <taxon>Dictyostelia</taxon>
        <taxon>Dictyosteliales</taxon>
        <taxon>Dictyosteliaceae</taxon>
        <taxon>Dictyostelium</taxon>
    </lineage>
</organism>
<dbReference type="VEuPathDB" id="AmoebaDB:DICPUDRAFT_89564"/>
<feature type="domain" description="CWH43-like N-terminal" evidence="6">
    <location>
        <begin position="60"/>
        <end position="172"/>
    </location>
</feature>
<dbReference type="GO" id="GO:0012505">
    <property type="term" value="C:endomembrane system"/>
    <property type="evidence" value="ECO:0007669"/>
    <property type="project" value="UniProtKB-SubCell"/>
</dbReference>
<dbReference type="GeneID" id="10505574"/>
<dbReference type="Pfam" id="PF10277">
    <property type="entry name" value="Frag1"/>
    <property type="match status" value="1"/>
</dbReference>
<evidence type="ECO:0000256" key="1">
    <source>
        <dbReference type="ARBA" id="ARBA00004127"/>
    </source>
</evidence>
<accession>F0ZWN2</accession>
<dbReference type="EMBL" id="GL871239">
    <property type="protein sequence ID" value="EGC31660.1"/>
    <property type="molecule type" value="Genomic_DNA"/>
</dbReference>
<dbReference type="InterPro" id="IPR050911">
    <property type="entry name" value="DRAM/TMEM150_Autophagy_Mod"/>
</dbReference>